<dbReference type="STRING" id="578462.A0A0L0SJ35"/>
<evidence type="ECO:0000256" key="1">
    <source>
        <dbReference type="ARBA" id="ARBA00004323"/>
    </source>
</evidence>
<keyword evidence="4" id="KW-0808">Transferase</keyword>
<accession>A0A0L0SJ35</accession>
<dbReference type="VEuPathDB" id="FungiDB:AMAG_07617"/>
<protein>
    <recommendedName>
        <fullName evidence="14">Hexosyltransferase</fullName>
    </recommendedName>
</protein>
<dbReference type="PANTHER" id="PTHR11214">
    <property type="entry name" value="BETA-1,3-N-ACETYLGLUCOSAMINYLTRANSFERASE"/>
    <property type="match status" value="1"/>
</dbReference>
<keyword evidence="7 11" id="KW-1133">Transmembrane helix</keyword>
<dbReference type="EMBL" id="GG745340">
    <property type="protein sequence ID" value="KNE62395.1"/>
    <property type="molecule type" value="Genomic_DNA"/>
</dbReference>
<evidence type="ECO:0000256" key="6">
    <source>
        <dbReference type="ARBA" id="ARBA00022968"/>
    </source>
</evidence>
<keyword evidence="8" id="KW-0333">Golgi apparatus</keyword>
<gene>
    <name evidence="12" type="ORF">AMAG_07617</name>
</gene>
<dbReference type="Gene3D" id="3.90.550.50">
    <property type="match status" value="1"/>
</dbReference>
<dbReference type="eggNOG" id="KOG2288">
    <property type="taxonomic scope" value="Eukaryota"/>
</dbReference>
<dbReference type="InterPro" id="IPR002659">
    <property type="entry name" value="Glyco_trans_31"/>
</dbReference>
<evidence type="ECO:0000256" key="2">
    <source>
        <dbReference type="ARBA" id="ARBA00008661"/>
    </source>
</evidence>
<keyword evidence="6" id="KW-0735">Signal-anchor</keyword>
<evidence type="ECO:0000313" key="12">
    <source>
        <dbReference type="EMBL" id="KNE62395.1"/>
    </source>
</evidence>
<evidence type="ECO:0000256" key="3">
    <source>
        <dbReference type="ARBA" id="ARBA00022676"/>
    </source>
</evidence>
<dbReference type="OrthoDB" id="1158011at2759"/>
<comment type="similarity">
    <text evidence="2">Belongs to the glycosyltransferase 31 family.</text>
</comment>
<evidence type="ECO:0000256" key="8">
    <source>
        <dbReference type="ARBA" id="ARBA00023034"/>
    </source>
</evidence>
<evidence type="ECO:0000256" key="11">
    <source>
        <dbReference type="SAM" id="Phobius"/>
    </source>
</evidence>
<keyword evidence="13" id="KW-1185">Reference proteome</keyword>
<dbReference type="GO" id="GO:0000139">
    <property type="term" value="C:Golgi membrane"/>
    <property type="evidence" value="ECO:0007669"/>
    <property type="project" value="UniProtKB-SubCell"/>
</dbReference>
<dbReference type="Proteomes" id="UP000054350">
    <property type="component" value="Unassembled WGS sequence"/>
</dbReference>
<evidence type="ECO:0000256" key="10">
    <source>
        <dbReference type="SAM" id="MobiDB-lite"/>
    </source>
</evidence>
<feature type="compositionally biased region" description="Pro residues" evidence="10">
    <location>
        <begin position="77"/>
        <end position="86"/>
    </location>
</feature>
<dbReference type="GO" id="GO:0006493">
    <property type="term" value="P:protein O-linked glycosylation"/>
    <property type="evidence" value="ECO:0007669"/>
    <property type="project" value="TreeGrafter"/>
</dbReference>
<feature type="compositionally biased region" description="Pro residues" evidence="10">
    <location>
        <begin position="158"/>
        <end position="175"/>
    </location>
</feature>
<evidence type="ECO:0000256" key="9">
    <source>
        <dbReference type="ARBA" id="ARBA00023136"/>
    </source>
</evidence>
<dbReference type="PANTHER" id="PTHR11214:SF3">
    <property type="entry name" value="BETA-1,3-GALACTOSYLTRANSFERASE 6"/>
    <property type="match status" value="1"/>
</dbReference>
<reference evidence="12 13" key="1">
    <citation type="submission" date="2009-11" db="EMBL/GenBank/DDBJ databases">
        <title>Annotation of Allomyces macrogynus ATCC 38327.</title>
        <authorList>
            <consortium name="The Broad Institute Genome Sequencing Platform"/>
            <person name="Russ C."/>
            <person name="Cuomo C."/>
            <person name="Burger G."/>
            <person name="Gray M.W."/>
            <person name="Holland P.W.H."/>
            <person name="King N."/>
            <person name="Lang F.B.F."/>
            <person name="Roger A.J."/>
            <person name="Ruiz-Trillo I."/>
            <person name="Young S.K."/>
            <person name="Zeng Q."/>
            <person name="Gargeya S."/>
            <person name="Fitzgerald M."/>
            <person name="Haas B."/>
            <person name="Abouelleil A."/>
            <person name="Alvarado L."/>
            <person name="Arachchi H.M."/>
            <person name="Berlin A."/>
            <person name="Chapman S.B."/>
            <person name="Gearin G."/>
            <person name="Goldberg J."/>
            <person name="Griggs A."/>
            <person name="Gujja S."/>
            <person name="Hansen M."/>
            <person name="Heiman D."/>
            <person name="Howarth C."/>
            <person name="Larimer J."/>
            <person name="Lui A."/>
            <person name="MacDonald P.J.P."/>
            <person name="McCowen C."/>
            <person name="Montmayeur A."/>
            <person name="Murphy C."/>
            <person name="Neiman D."/>
            <person name="Pearson M."/>
            <person name="Priest M."/>
            <person name="Roberts A."/>
            <person name="Saif S."/>
            <person name="Shea T."/>
            <person name="Sisk P."/>
            <person name="Stolte C."/>
            <person name="Sykes S."/>
            <person name="Wortman J."/>
            <person name="Nusbaum C."/>
            <person name="Birren B."/>
        </authorList>
    </citation>
    <scope>NUCLEOTIDE SEQUENCE [LARGE SCALE GENOMIC DNA]</scope>
    <source>
        <strain evidence="12 13">ATCC 38327</strain>
    </source>
</reference>
<evidence type="ECO:0008006" key="14">
    <source>
        <dbReference type="Google" id="ProtNLM"/>
    </source>
</evidence>
<organism evidence="12 13">
    <name type="scientific">Allomyces macrogynus (strain ATCC 38327)</name>
    <name type="common">Allomyces javanicus var. macrogynus</name>
    <dbReference type="NCBI Taxonomy" id="578462"/>
    <lineage>
        <taxon>Eukaryota</taxon>
        <taxon>Fungi</taxon>
        <taxon>Fungi incertae sedis</taxon>
        <taxon>Blastocladiomycota</taxon>
        <taxon>Blastocladiomycetes</taxon>
        <taxon>Blastocladiales</taxon>
        <taxon>Blastocladiaceae</taxon>
        <taxon>Allomyces</taxon>
    </lineage>
</organism>
<feature type="transmembrane region" description="Helical" evidence="11">
    <location>
        <begin position="20"/>
        <end position="38"/>
    </location>
</feature>
<keyword evidence="9 11" id="KW-0472">Membrane</keyword>
<dbReference type="GO" id="GO:0016758">
    <property type="term" value="F:hexosyltransferase activity"/>
    <property type="evidence" value="ECO:0007669"/>
    <property type="project" value="InterPro"/>
</dbReference>
<evidence type="ECO:0000256" key="4">
    <source>
        <dbReference type="ARBA" id="ARBA00022679"/>
    </source>
</evidence>
<comment type="subcellular location">
    <subcellularLocation>
        <location evidence="1">Golgi apparatus membrane</location>
        <topology evidence="1">Single-pass type II membrane protein</topology>
    </subcellularLocation>
</comment>
<dbReference type="Pfam" id="PF01762">
    <property type="entry name" value="Galactosyl_T"/>
    <property type="match status" value="1"/>
</dbReference>
<evidence type="ECO:0000256" key="5">
    <source>
        <dbReference type="ARBA" id="ARBA00022692"/>
    </source>
</evidence>
<evidence type="ECO:0000313" key="13">
    <source>
        <dbReference type="Proteomes" id="UP000054350"/>
    </source>
</evidence>
<dbReference type="AlphaFoldDB" id="A0A0L0SJ35"/>
<dbReference type="CDD" id="cd19941">
    <property type="entry name" value="TIL"/>
    <property type="match status" value="1"/>
</dbReference>
<name>A0A0L0SJ35_ALLM3</name>
<sequence length="541" mass="57145">MSKPGAHPESHGRFGGPSRVMFLLVVAMALFIAVGLHGKQGPASAKSPGAVTLDEVTTSAGSLVAPSILDGKDATPAVPPPAPPAAAPAKDTGKDKGKGKGKVAPSSPAPNANAASGPDANEDQPASPLAGQFDPSAANPVEDDVANGDTPVAKDSAPPAPAQPAPPAPRYPPPAAERGPLFANLPECTTCTLLVVVPTSYNDLENNYRATVRSTWGALLRSLQHKSPHIAAPANATAKLLFFVGTKGLDAASAAKLRAEADEHKDLQLLDFEESYQGLSAKMVLIHEWIHDNRAAFPELRFVFKTDTDVWFNVPSLMQLVDKHRPTQTMIGFKYVNNVRLLKGKWANPEFSSPVYPQYMAGAGYLLSPDIASWVATNARAGWLKPLPNEDAVLGIWLAGSPVEWIHSSKFKHFVDPRRPGRITRLHPYLCNDDDILFHHLTDDGIRILHQSFQTCGSPCEATCAQLEREAKERKADDAERQRHDQIAHAGGNVAGGVVPGVNVAGGVIPGVNMDAPAPAAAAPVVRNPAGAAPALPEGMP</sequence>
<evidence type="ECO:0000256" key="7">
    <source>
        <dbReference type="ARBA" id="ARBA00022989"/>
    </source>
</evidence>
<proteinExistence type="inferred from homology"/>
<reference evidence="13" key="2">
    <citation type="submission" date="2009-11" db="EMBL/GenBank/DDBJ databases">
        <title>The Genome Sequence of Allomyces macrogynus strain ATCC 38327.</title>
        <authorList>
            <consortium name="The Broad Institute Genome Sequencing Platform"/>
            <person name="Russ C."/>
            <person name="Cuomo C."/>
            <person name="Shea T."/>
            <person name="Young S.K."/>
            <person name="Zeng Q."/>
            <person name="Koehrsen M."/>
            <person name="Haas B."/>
            <person name="Borodovsky M."/>
            <person name="Guigo R."/>
            <person name="Alvarado L."/>
            <person name="Berlin A."/>
            <person name="Borenstein D."/>
            <person name="Chen Z."/>
            <person name="Engels R."/>
            <person name="Freedman E."/>
            <person name="Gellesch M."/>
            <person name="Goldberg J."/>
            <person name="Griggs A."/>
            <person name="Gujja S."/>
            <person name="Heiman D."/>
            <person name="Hepburn T."/>
            <person name="Howarth C."/>
            <person name="Jen D."/>
            <person name="Larson L."/>
            <person name="Lewis B."/>
            <person name="Mehta T."/>
            <person name="Park D."/>
            <person name="Pearson M."/>
            <person name="Roberts A."/>
            <person name="Saif S."/>
            <person name="Shenoy N."/>
            <person name="Sisk P."/>
            <person name="Stolte C."/>
            <person name="Sykes S."/>
            <person name="Walk T."/>
            <person name="White J."/>
            <person name="Yandava C."/>
            <person name="Burger G."/>
            <person name="Gray M.W."/>
            <person name="Holland P.W.H."/>
            <person name="King N."/>
            <person name="Lang F.B.F."/>
            <person name="Roger A.J."/>
            <person name="Ruiz-Trillo I."/>
            <person name="Lander E."/>
            <person name="Nusbaum C."/>
        </authorList>
    </citation>
    <scope>NUCLEOTIDE SEQUENCE [LARGE SCALE GENOMIC DNA]</scope>
    <source>
        <strain evidence="13">ATCC 38327</strain>
    </source>
</reference>
<feature type="region of interest" description="Disordered" evidence="10">
    <location>
        <begin position="67"/>
        <end position="178"/>
    </location>
</feature>
<feature type="compositionally biased region" description="Low complexity" evidence="10">
    <location>
        <begin position="102"/>
        <end position="119"/>
    </location>
</feature>
<keyword evidence="3" id="KW-0328">Glycosyltransferase</keyword>
<keyword evidence="5 11" id="KW-0812">Transmembrane</keyword>